<dbReference type="RefSeq" id="WP_134172719.1">
    <property type="nucleotide sequence ID" value="NZ_SODI01000001.1"/>
</dbReference>
<dbReference type="InterPro" id="IPR002125">
    <property type="entry name" value="CMP_dCMP_dom"/>
</dbReference>
<organism evidence="3 4">
    <name type="scientific">Cryobacterium psychrophilum</name>
    <dbReference type="NCBI Taxonomy" id="41988"/>
    <lineage>
        <taxon>Bacteria</taxon>
        <taxon>Bacillati</taxon>
        <taxon>Actinomycetota</taxon>
        <taxon>Actinomycetes</taxon>
        <taxon>Micrococcales</taxon>
        <taxon>Microbacteriaceae</taxon>
        <taxon>Cryobacterium</taxon>
    </lineage>
</organism>
<dbReference type="GO" id="GO:0004126">
    <property type="term" value="F:cytidine deaminase activity"/>
    <property type="evidence" value="ECO:0007669"/>
    <property type="project" value="UniProtKB-ARBA"/>
</dbReference>
<feature type="domain" description="CMP/dCMP-type deaminase" evidence="2">
    <location>
        <begin position="12"/>
        <end position="106"/>
    </location>
</feature>
<accession>A0A4Y8KML3</accession>
<comment type="caution">
    <text evidence="3">The sequence shown here is derived from an EMBL/GenBank/DDBJ whole genome shotgun (WGS) entry which is preliminary data.</text>
</comment>
<reference evidence="3 4" key="1">
    <citation type="submission" date="2019-03" db="EMBL/GenBank/DDBJ databases">
        <title>Genomics of glacier-inhabiting Cryobacterium strains.</title>
        <authorList>
            <person name="Liu Q."/>
            <person name="Xin Y.-H."/>
        </authorList>
    </citation>
    <scope>NUCLEOTIDE SEQUENCE [LARGE SCALE GENOMIC DNA]</scope>
    <source>
        <strain evidence="3 4">CGMCC 1.4292</strain>
    </source>
</reference>
<dbReference type="PANTHER" id="PTHR11644">
    <property type="entry name" value="CYTIDINE DEAMINASE"/>
    <property type="match status" value="1"/>
</dbReference>
<dbReference type="EMBL" id="SOHQ01000034">
    <property type="protein sequence ID" value="TFD76783.1"/>
    <property type="molecule type" value="Genomic_DNA"/>
</dbReference>
<protein>
    <recommendedName>
        <fullName evidence="2">CMP/dCMP-type deaminase domain-containing protein</fullName>
    </recommendedName>
</protein>
<proteinExistence type="inferred from homology"/>
<dbReference type="Proteomes" id="UP000298218">
    <property type="component" value="Unassembled WGS sequence"/>
</dbReference>
<evidence type="ECO:0000259" key="2">
    <source>
        <dbReference type="Pfam" id="PF00383"/>
    </source>
</evidence>
<dbReference type="InterPro" id="IPR050202">
    <property type="entry name" value="Cyt/Deoxycyt_deaminase"/>
</dbReference>
<name>A0A4Y8KML3_9MICO</name>
<dbReference type="GO" id="GO:0072527">
    <property type="term" value="P:pyrimidine-containing compound metabolic process"/>
    <property type="evidence" value="ECO:0007669"/>
    <property type="project" value="UniProtKB-ARBA"/>
</dbReference>
<dbReference type="GO" id="GO:0008270">
    <property type="term" value="F:zinc ion binding"/>
    <property type="evidence" value="ECO:0007669"/>
    <property type="project" value="TreeGrafter"/>
</dbReference>
<evidence type="ECO:0000313" key="3">
    <source>
        <dbReference type="EMBL" id="TFD76783.1"/>
    </source>
</evidence>
<dbReference type="OrthoDB" id="9795347at2"/>
<dbReference type="InterPro" id="IPR016193">
    <property type="entry name" value="Cytidine_deaminase-like"/>
</dbReference>
<dbReference type="SUPFAM" id="SSF53927">
    <property type="entry name" value="Cytidine deaminase-like"/>
    <property type="match status" value="1"/>
</dbReference>
<sequence>MNTVLDPLDIDLYRAASRMLLASHHADNHRVASAIRGASGTIYLGLHLGSKRVNICAESSAIANARMAGETHLSNAVAVCMNANTGIPQVVNPCGVCRELFSTYGPDMSVLVDAQGTIAKVTMAELLPLPWMRANETDWVVPQPTATTA</sequence>
<gene>
    <name evidence="3" type="ORF">E3T53_12995</name>
</gene>
<evidence type="ECO:0000313" key="4">
    <source>
        <dbReference type="Proteomes" id="UP000298218"/>
    </source>
</evidence>
<dbReference type="Gene3D" id="3.40.140.10">
    <property type="entry name" value="Cytidine Deaminase, domain 2"/>
    <property type="match status" value="1"/>
</dbReference>
<dbReference type="GO" id="GO:0005829">
    <property type="term" value="C:cytosol"/>
    <property type="evidence" value="ECO:0007669"/>
    <property type="project" value="TreeGrafter"/>
</dbReference>
<dbReference type="GO" id="GO:0055086">
    <property type="term" value="P:nucleobase-containing small molecule metabolic process"/>
    <property type="evidence" value="ECO:0007669"/>
    <property type="project" value="UniProtKB-ARBA"/>
</dbReference>
<comment type="similarity">
    <text evidence="1">Belongs to the cytidine and deoxycytidylate deaminase family.</text>
</comment>
<keyword evidence="4" id="KW-1185">Reference proteome</keyword>
<dbReference type="Pfam" id="PF00383">
    <property type="entry name" value="dCMP_cyt_deam_1"/>
    <property type="match status" value="1"/>
</dbReference>
<dbReference type="AlphaFoldDB" id="A0A4Y8KML3"/>
<dbReference type="PANTHER" id="PTHR11644:SF2">
    <property type="entry name" value="CYTIDINE DEAMINASE"/>
    <property type="match status" value="1"/>
</dbReference>
<dbReference type="CDD" id="cd01283">
    <property type="entry name" value="cytidine_deaminase"/>
    <property type="match status" value="1"/>
</dbReference>
<evidence type="ECO:0000256" key="1">
    <source>
        <dbReference type="ARBA" id="ARBA00006576"/>
    </source>
</evidence>